<accession>A0A438CQW9</accession>
<evidence type="ECO:0000256" key="1">
    <source>
        <dbReference type="PROSITE-ProRule" id="PRU00175"/>
    </source>
</evidence>
<dbReference type="Proteomes" id="UP000288805">
    <property type="component" value="Unassembled WGS sequence"/>
</dbReference>
<dbReference type="InterPro" id="IPR013083">
    <property type="entry name" value="Znf_RING/FYVE/PHD"/>
</dbReference>
<dbReference type="AlphaFoldDB" id="A0A438CQW9"/>
<dbReference type="EMBL" id="QGNW01000518">
    <property type="protein sequence ID" value="RVW68815.1"/>
    <property type="molecule type" value="Genomic_DNA"/>
</dbReference>
<keyword evidence="1" id="KW-0479">Metal-binding</keyword>
<feature type="domain" description="RING-type" evidence="3">
    <location>
        <begin position="17"/>
        <end position="54"/>
    </location>
</feature>
<dbReference type="Gene3D" id="3.30.40.10">
    <property type="entry name" value="Zinc/RING finger domain, C3HC4 (zinc finger)"/>
    <property type="match status" value="1"/>
</dbReference>
<protein>
    <submittedName>
        <fullName evidence="4">E3 ubiquitin-protein ligase PRT1</fullName>
    </submittedName>
</protein>
<dbReference type="InterPro" id="IPR001841">
    <property type="entry name" value="Znf_RING"/>
</dbReference>
<comment type="caution">
    <text evidence="4">The sequence shown here is derived from an EMBL/GenBank/DDBJ whole genome shotgun (WGS) entry which is preliminary data.</text>
</comment>
<keyword evidence="1" id="KW-0862">Zinc</keyword>
<evidence type="ECO:0000256" key="2">
    <source>
        <dbReference type="SAM" id="MobiDB-lite"/>
    </source>
</evidence>
<dbReference type="PANTHER" id="PTHR15898:SF13">
    <property type="entry name" value="BIFUNCTIONAL APOPTOSIS REGULATOR"/>
    <property type="match status" value="1"/>
</dbReference>
<dbReference type="PANTHER" id="PTHR15898">
    <property type="entry name" value="BIFUNCTIONAL APOPTOSIS REGULATOR"/>
    <property type="match status" value="1"/>
</dbReference>
<evidence type="ECO:0000313" key="6">
    <source>
        <dbReference type="Proteomes" id="UP000288805"/>
    </source>
</evidence>
<gene>
    <name evidence="4" type="primary">PRT1_4</name>
    <name evidence="5" type="synonym">PRT1_3</name>
    <name evidence="5" type="ORF">CK203_062235</name>
    <name evidence="4" type="ORF">CK203_115630</name>
</gene>
<dbReference type="GO" id="GO:0008270">
    <property type="term" value="F:zinc ion binding"/>
    <property type="evidence" value="ECO:0007669"/>
    <property type="project" value="UniProtKB-KW"/>
</dbReference>
<dbReference type="FunFam" id="3.30.40.10:FF:000489">
    <property type="entry name" value="E3 ubiquitin-protein ligase PRT1"/>
    <property type="match status" value="1"/>
</dbReference>
<feature type="region of interest" description="Disordered" evidence="2">
    <location>
        <begin position="85"/>
        <end position="108"/>
    </location>
</feature>
<evidence type="ECO:0000259" key="3">
    <source>
        <dbReference type="PROSITE" id="PS50089"/>
    </source>
</evidence>
<name>A0A438CQW9_VITVI</name>
<dbReference type="PROSITE" id="PS50089">
    <property type="entry name" value="ZF_RING_2"/>
    <property type="match status" value="1"/>
</dbReference>
<organism evidence="4 6">
    <name type="scientific">Vitis vinifera</name>
    <name type="common">Grape</name>
    <dbReference type="NCBI Taxonomy" id="29760"/>
    <lineage>
        <taxon>Eukaryota</taxon>
        <taxon>Viridiplantae</taxon>
        <taxon>Streptophyta</taxon>
        <taxon>Embryophyta</taxon>
        <taxon>Tracheophyta</taxon>
        <taxon>Spermatophyta</taxon>
        <taxon>Magnoliopsida</taxon>
        <taxon>eudicotyledons</taxon>
        <taxon>Gunneridae</taxon>
        <taxon>Pentapetalae</taxon>
        <taxon>rosids</taxon>
        <taxon>Vitales</taxon>
        <taxon>Vitaceae</taxon>
        <taxon>Viteae</taxon>
        <taxon>Vitis</taxon>
    </lineage>
</organism>
<evidence type="ECO:0000313" key="5">
    <source>
        <dbReference type="EMBL" id="RVW68815.1"/>
    </source>
</evidence>
<proteinExistence type="predicted"/>
<dbReference type="SUPFAM" id="SSF57850">
    <property type="entry name" value="RING/U-box"/>
    <property type="match status" value="1"/>
</dbReference>
<keyword evidence="1" id="KW-0863">Zinc-finger</keyword>
<dbReference type="EMBL" id="QGNW01002075">
    <property type="protein sequence ID" value="RVW25607.1"/>
    <property type="molecule type" value="Genomic_DNA"/>
</dbReference>
<sequence length="108" mass="12733">MGFIVESFLMCLFVFWCRDLLYKPIVLACGHISCFWCVHYSMDGTHESHCPICRNPYSHFPTICQMLHFMLLKMYPVAYKRREKQTLGEARSDDRINDGERSFGLNDL</sequence>
<evidence type="ECO:0000313" key="4">
    <source>
        <dbReference type="EMBL" id="RVW25607.1"/>
    </source>
</evidence>
<feature type="compositionally biased region" description="Basic and acidic residues" evidence="2">
    <location>
        <begin position="85"/>
        <end position="101"/>
    </location>
</feature>
<reference evidence="4 6" key="1">
    <citation type="journal article" date="2018" name="PLoS Genet.">
        <title>Population sequencing reveals clonal diversity and ancestral inbreeding in the grapevine cultivar Chardonnay.</title>
        <authorList>
            <person name="Roach M.J."/>
            <person name="Johnson D.L."/>
            <person name="Bohlmann J."/>
            <person name="van Vuuren H.J."/>
            <person name="Jones S.J."/>
            <person name="Pretorius I.S."/>
            <person name="Schmidt S.A."/>
            <person name="Borneman A.R."/>
        </authorList>
    </citation>
    <scope>NUCLEOTIDE SEQUENCE [LARGE SCALE GENOMIC DNA]</scope>
    <source>
        <strain evidence="6">cv. Chardonnay</strain>
        <strain evidence="4">I10V1</strain>
        <tissue evidence="4">Leaf</tissue>
    </source>
</reference>